<name>A0A8H4IRE3_9PEZI</name>
<feature type="region of interest" description="Disordered" evidence="1">
    <location>
        <begin position="42"/>
        <end position="76"/>
    </location>
</feature>
<keyword evidence="3" id="KW-1185">Reference proteome</keyword>
<gene>
    <name evidence="2" type="ORF">GTA08_BOTSDO08317</name>
</gene>
<organism evidence="2 3">
    <name type="scientific">Botryosphaeria dothidea</name>
    <dbReference type="NCBI Taxonomy" id="55169"/>
    <lineage>
        <taxon>Eukaryota</taxon>
        <taxon>Fungi</taxon>
        <taxon>Dikarya</taxon>
        <taxon>Ascomycota</taxon>
        <taxon>Pezizomycotina</taxon>
        <taxon>Dothideomycetes</taxon>
        <taxon>Dothideomycetes incertae sedis</taxon>
        <taxon>Botryosphaeriales</taxon>
        <taxon>Botryosphaeriaceae</taxon>
        <taxon>Botryosphaeria</taxon>
    </lineage>
</organism>
<protein>
    <recommendedName>
        <fullName evidence="4">F-box domain-containing protein</fullName>
    </recommendedName>
</protein>
<accession>A0A8H4IRE3</accession>
<feature type="compositionally biased region" description="Polar residues" evidence="1">
    <location>
        <begin position="50"/>
        <end position="76"/>
    </location>
</feature>
<dbReference type="Proteomes" id="UP000572817">
    <property type="component" value="Unassembled WGS sequence"/>
</dbReference>
<proteinExistence type="predicted"/>
<dbReference type="EMBL" id="WWBZ02000051">
    <property type="protein sequence ID" value="KAF4303828.1"/>
    <property type="molecule type" value="Genomic_DNA"/>
</dbReference>
<sequence length="433" mass="49868">MAPMLLEPHTPRSTLFSPHISSLFGGPVSPSIDKPTTTATILTQLPPPLENQTSSRRPSQMAQQTPSPHAPSPNSNCPDLPIELWMHILASITTTEDLPRLWFAARATSRTLRAAMERVVPTAHLRDWLHVCTFRVPRSRLAFERLSPTDRNKAVLRARPWRGFEESPVDVRRRGSVLALADGGAEAWGEYLRGRGERGFGDHMVCLRGVVQDTEVCGWEVVREGEGVFEVEVEWRGLVDGVFAEELRARRRGETLAKRFKKDRDAKWAYFGPEVLSGKLDFKTFEAVLLGNENHRAYQNGYRDARRLRVEKWIRSIESDPQQARVLRKKEIDAEWVPNFRMNAVRERMEKKMVEWGEETKPMPSYIRRRLLESDIPMNRELGTMNKELKKVEDHYDDEDEVEAPGWTEVGLLWKGKSVEEVEHIMKMPRAWE</sequence>
<dbReference type="OrthoDB" id="3930071at2759"/>
<evidence type="ECO:0008006" key="4">
    <source>
        <dbReference type="Google" id="ProtNLM"/>
    </source>
</evidence>
<evidence type="ECO:0000313" key="3">
    <source>
        <dbReference type="Proteomes" id="UP000572817"/>
    </source>
</evidence>
<reference evidence="2" key="1">
    <citation type="submission" date="2020-04" db="EMBL/GenBank/DDBJ databases">
        <title>Genome Assembly and Annotation of Botryosphaeria dothidea sdau 11-99, a Latent Pathogen of Apple Fruit Ring Rot in China.</title>
        <authorList>
            <person name="Yu C."/>
            <person name="Diao Y."/>
            <person name="Lu Q."/>
            <person name="Zhao J."/>
            <person name="Cui S."/>
            <person name="Peng C."/>
            <person name="He B."/>
            <person name="Liu H."/>
        </authorList>
    </citation>
    <scope>NUCLEOTIDE SEQUENCE [LARGE SCALE GENOMIC DNA]</scope>
    <source>
        <strain evidence="2">Sdau11-99</strain>
    </source>
</reference>
<comment type="caution">
    <text evidence="2">The sequence shown here is derived from an EMBL/GenBank/DDBJ whole genome shotgun (WGS) entry which is preliminary data.</text>
</comment>
<evidence type="ECO:0000256" key="1">
    <source>
        <dbReference type="SAM" id="MobiDB-lite"/>
    </source>
</evidence>
<dbReference type="AlphaFoldDB" id="A0A8H4IRE3"/>
<evidence type="ECO:0000313" key="2">
    <source>
        <dbReference type="EMBL" id="KAF4303828.1"/>
    </source>
</evidence>